<name>A0A1D8KCV0_9GAMM</name>
<evidence type="ECO:0000313" key="2">
    <source>
        <dbReference type="Proteomes" id="UP000095342"/>
    </source>
</evidence>
<reference evidence="1 2" key="1">
    <citation type="submission" date="2016-09" db="EMBL/GenBank/DDBJ databases">
        <title>Acidihalobacter prosperus V6 (DSM14174).</title>
        <authorList>
            <person name="Khaleque H.N."/>
            <person name="Ramsay J.P."/>
            <person name="Murphy R.J.T."/>
            <person name="Kaksonen A.H."/>
            <person name="Boxall N.J."/>
            <person name="Watkin E.L.J."/>
        </authorList>
    </citation>
    <scope>NUCLEOTIDE SEQUENCE [LARGE SCALE GENOMIC DNA]</scope>
    <source>
        <strain evidence="1 2">V6</strain>
        <plasmid evidence="2">papv6</plasmid>
    </source>
</reference>
<evidence type="ECO:0000313" key="1">
    <source>
        <dbReference type="EMBL" id="AOV18754.1"/>
    </source>
</evidence>
<sequence length="94" mass="10839">MAFRRNSFPVLGYWRQLMMKEYYAELAQWLAQEILNKDLPIRTSYGLAVAVGALPPLPSRPVRELHVEDGDVFLVERVDGAQPRATRFRLSDFS</sequence>
<dbReference type="EMBL" id="CP017449">
    <property type="protein sequence ID" value="AOV18754.1"/>
    <property type="molecule type" value="Genomic_DNA"/>
</dbReference>
<geneLocation type="plasmid" evidence="2">
    <name>papv6</name>
</geneLocation>
<organism evidence="1 2">
    <name type="scientific">Acidihalobacter aeolianus</name>
    <dbReference type="NCBI Taxonomy" id="2792603"/>
    <lineage>
        <taxon>Bacteria</taxon>
        <taxon>Pseudomonadati</taxon>
        <taxon>Pseudomonadota</taxon>
        <taxon>Gammaproteobacteria</taxon>
        <taxon>Chromatiales</taxon>
        <taxon>Ectothiorhodospiraceae</taxon>
        <taxon>Acidihalobacter</taxon>
    </lineage>
</organism>
<keyword evidence="2" id="KW-1185">Reference proteome</keyword>
<accession>A0A1D8KCV0</accession>
<dbReference type="KEGG" id="aaeo:BJI67_16060"/>
<proteinExistence type="predicted"/>
<keyword evidence="1" id="KW-0614">Plasmid</keyword>
<protein>
    <submittedName>
        <fullName evidence="1">Uncharacterized protein</fullName>
    </submittedName>
</protein>
<dbReference type="Proteomes" id="UP000095342">
    <property type="component" value="Plasmid pAPV6"/>
</dbReference>
<dbReference type="AlphaFoldDB" id="A0A1D8KCV0"/>
<gene>
    <name evidence="1" type="ORF">BJI67_16060</name>
</gene>